<dbReference type="PANTHER" id="PTHR36302:SF1">
    <property type="entry name" value="COPPER CHAPERONE PCU(A)C"/>
    <property type="match status" value="1"/>
</dbReference>
<dbReference type="SUPFAM" id="SSF110087">
    <property type="entry name" value="DR1885-like metal-binding protein"/>
    <property type="match status" value="1"/>
</dbReference>
<dbReference type="Pfam" id="PF04314">
    <property type="entry name" value="PCuAC"/>
    <property type="match status" value="1"/>
</dbReference>
<evidence type="ECO:0008006" key="4">
    <source>
        <dbReference type="Google" id="ProtNLM"/>
    </source>
</evidence>
<gene>
    <name evidence="2" type="ORF">AAX29_00502</name>
</gene>
<evidence type="ECO:0000313" key="2">
    <source>
        <dbReference type="EMBL" id="OCM00498.1"/>
    </source>
</evidence>
<feature type="chain" id="PRO_5008643584" description="Copper chaperone PCu(A)C" evidence="1">
    <location>
        <begin position="18"/>
        <end position="146"/>
    </location>
</feature>
<dbReference type="PATRIC" id="fig|544718.43.peg.565"/>
<evidence type="ECO:0000313" key="3">
    <source>
        <dbReference type="Proteomes" id="UP000093281"/>
    </source>
</evidence>
<dbReference type="InterPro" id="IPR007410">
    <property type="entry name" value="LpqE-like"/>
</dbReference>
<keyword evidence="1" id="KW-0732">Signal</keyword>
<reference evidence="3" key="1">
    <citation type="submission" date="2015-05" db="EMBL/GenBank/DDBJ databases">
        <authorList>
            <person name="Rovetto F."/>
            <person name="Cocolin L."/>
            <person name="Illeghems K."/>
            <person name="Van Nieuwerburgh F."/>
            <person name="Houf K."/>
        </authorList>
    </citation>
    <scope>NUCLEOTIDE SEQUENCE [LARGE SCALE GENOMIC DNA]</scope>
    <source>
        <strain evidence="3">DU22</strain>
    </source>
</reference>
<dbReference type="AlphaFoldDB" id="A0A1C0BA74"/>
<dbReference type="RefSeq" id="WP_066181967.1">
    <property type="nucleotide sequence ID" value="NZ_LCUJ01000001.1"/>
</dbReference>
<dbReference type="PANTHER" id="PTHR36302">
    <property type="entry name" value="BLR7088 PROTEIN"/>
    <property type="match status" value="1"/>
</dbReference>
<dbReference type="InterPro" id="IPR058248">
    <property type="entry name" value="Lxx211020-like"/>
</dbReference>
<protein>
    <recommendedName>
        <fullName evidence="4">Copper chaperone PCu(A)C</fullName>
    </recommendedName>
</protein>
<evidence type="ECO:0000256" key="1">
    <source>
        <dbReference type="SAM" id="SignalP"/>
    </source>
</evidence>
<organism evidence="2 3">
    <name type="scientific">Aliarcobacter thereius</name>
    <dbReference type="NCBI Taxonomy" id="544718"/>
    <lineage>
        <taxon>Bacteria</taxon>
        <taxon>Pseudomonadati</taxon>
        <taxon>Campylobacterota</taxon>
        <taxon>Epsilonproteobacteria</taxon>
        <taxon>Campylobacterales</taxon>
        <taxon>Arcobacteraceae</taxon>
        <taxon>Aliarcobacter</taxon>
    </lineage>
</organism>
<dbReference type="Gene3D" id="2.60.40.1890">
    <property type="entry name" value="PCu(A)C copper chaperone"/>
    <property type="match status" value="1"/>
</dbReference>
<dbReference type="STRING" id="544718.AAX25_00581"/>
<dbReference type="OrthoDB" id="9796962at2"/>
<dbReference type="EMBL" id="LCUJ01000001">
    <property type="protein sequence ID" value="OCM00498.1"/>
    <property type="molecule type" value="Genomic_DNA"/>
</dbReference>
<feature type="signal peptide" evidence="1">
    <location>
        <begin position="1"/>
        <end position="17"/>
    </location>
</feature>
<comment type="caution">
    <text evidence="2">The sequence shown here is derived from an EMBL/GenBank/DDBJ whole genome shotgun (WGS) entry which is preliminary data.</text>
</comment>
<sequence length="146" mass="16221">MKKIIILFLFGATLLLASDSIKVSDAYARATPPNMQNSAAFMNLNNITDKNISLIKASSSLANKVELHTHDMKNGMMKMYEVEEILIKANSNTDLKPGGYHIMLIGLNKSLNEGDLIDLSLEFSNGEIKNLELEVKSIKQGMMKHH</sequence>
<name>A0A1C0BA74_9BACT</name>
<proteinExistence type="predicted"/>
<dbReference type="InterPro" id="IPR036182">
    <property type="entry name" value="PCuAC_sf"/>
</dbReference>
<dbReference type="Proteomes" id="UP000093281">
    <property type="component" value="Unassembled WGS sequence"/>
</dbReference>
<accession>A0A1C0BA74</accession>